<dbReference type="EMBL" id="ODYU01009472">
    <property type="protein sequence ID" value="SOQ53938.1"/>
    <property type="molecule type" value="Genomic_DNA"/>
</dbReference>
<proteinExistence type="predicted"/>
<name>A0A2H1WLN4_SPOFR</name>
<gene>
    <name evidence="1" type="ORF">SFRICE_028117</name>
</gene>
<protein>
    <submittedName>
        <fullName evidence="1">SFRICE_028117</fullName>
    </submittedName>
</protein>
<sequence>MHAMHISVGLHMRRLRGSQVSMLGLLMSPQIHLPLERPSTQLTSKWLEPSVLAGVGDQIRALTEGLAANLTFVGGEIRPMTSLALGKARGSFRLLLTKNHSVPTPAFRTGAPKIIIATNATRKPNQIS</sequence>
<accession>A0A2H1WLN4</accession>
<organism evidence="1">
    <name type="scientific">Spodoptera frugiperda</name>
    <name type="common">Fall armyworm</name>
    <dbReference type="NCBI Taxonomy" id="7108"/>
    <lineage>
        <taxon>Eukaryota</taxon>
        <taxon>Metazoa</taxon>
        <taxon>Ecdysozoa</taxon>
        <taxon>Arthropoda</taxon>
        <taxon>Hexapoda</taxon>
        <taxon>Insecta</taxon>
        <taxon>Pterygota</taxon>
        <taxon>Neoptera</taxon>
        <taxon>Endopterygota</taxon>
        <taxon>Lepidoptera</taxon>
        <taxon>Glossata</taxon>
        <taxon>Ditrysia</taxon>
        <taxon>Noctuoidea</taxon>
        <taxon>Noctuidae</taxon>
        <taxon>Amphipyrinae</taxon>
        <taxon>Spodoptera</taxon>
    </lineage>
</organism>
<evidence type="ECO:0000313" key="1">
    <source>
        <dbReference type="EMBL" id="SOQ53938.1"/>
    </source>
</evidence>
<reference evidence="1" key="1">
    <citation type="submission" date="2016-07" db="EMBL/GenBank/DDBJ databases">
        <authorList>
            <person name="Bretaudeau A."/>
        </authorList>
    </citation>
    <scope>NUCLEOTIDE SEQUENCE</scope>
    <source>
        <strain evidence="1">Rice</strain>
        <tissue evidence="1">Whole body</tissue>
    </source>
</reference>
<dbReference type="AlphaFoldDB" id="A0A2H1WLN4"/>